<name>A0A1Y2FDC5_PROLT</name>
<evidence type="ECO:0000256" key="1">
    <source>
        <dbReference type="SAM" id="MobiDB-lite"/>
    </source>
</evidence>
<dbReference type="AlphaFoldDB" id="A0A1Y2FDC5"/>
<keyword evidence="3" id="KW-1185">Reference proteome</keyword>
<dbReference type="RefSeq" id="XP_040725053.1">
    <property type="nucleotide sequence ID" value="XM_040870533.1"/>
</dbReference>
<feature type="region of interest" description="Disordered" evidence="1">
    <location>
        <begin position="193"/>
        <end position="213"/>
    </location>
</feature>
<proteinExistence type="predicted"/>
<organism evidence="2 3">
    <name type="scientific">Protomyces lactucae-debilis</name>
    <dbReference type="NCBI Taxonomy" id="2754530"/>
    <lineage>
        <taxon>Eukaryota</taxon>
        <taxon>Fungi</taxon>
        <taxon>Dikarya</taxon>
        <taxon>Ascomycota</taxon>
        <taxon>Taphrinomycotina</taxon>
        <taxon>Taphrinomycetes</taxon>
        <taxon>Taphrinales</taxon>
        <taxon>Protomycetaceae</taxon>
        <taxon>Protomyces</taxon>
    </lineage>
</organism>
<reference evidence="2 3" key="1">
    <citation type="submission" date="2016-07" db="EMBL/GenBank/DDBJ databases">
        <title>Pervasive Adenine N6-methylation of Active Genes in Fungi.</title>
        <authorList>
            <consortium name="DOE Joint Genome Institute"/>
            <person name="Mondo S.J."/>
            <person name="Dannebaum R.O."/>
            <person name="Kuo R.C."/>
            <person name="Labutti K."/>
            <person name="Haridas S."/>
            <person name="Kuo A."/>
            <person name="Salamov A."/>
            <person name="Ahrendt S.R."/>
            <person name="Lipzen A."/>
            <person name="Sullivan W."/>
            <person name="Andreopoulos W.B."/>
            <person name="Clum A."/>
            <person name="Lindquist E."/>
            <person name="Daum C."/>
            <person name="Ramamoorthy G.K."/>
            <person name="Gryganskyi A."/>
            <person name="Culley D."/>
            <person name="Magnuson J.K."/>
            <person name="James T.Y."/>
            <person name="O'Malley M.A."/>
            <person name="Stajich J.E."/>
            <person name="Spatafora J.W."/>
            <person name="Visel A."/>
            <person name="Grigoriev I.V."/>
        </authorList>
    </citation>
    <scope>NUCLEOTIDE SEQUENCE [LARGE SCALE GENOMIC DNA]</scope>
    <source>
        <strain evidence="2 3">12-1054</strain>
    </source>
</reference>
<protein>
    <submittedName>
        <fullName evidence="2">Uncharacterized protein</fullName>
    </submittedName>
</protein>
<evidence type="ECO:0000313" key="3">
    <source>
        <dbReference type="Proteomes" id="UP000193685"/>
    </source>
</evidence>
<evidence type="ECO:0000313" key="2">
    <source>
        <dbReference type="EMBL" id="ORY81919.1"/>
    </source>
</evidence>
<sequence length="300" mass="32078">MKQLRRSFAAASKAVSTASSAKSNGIHSSAMTHTNKRSDELKPICGSCSRMHLSCGGWSTTLSKSEYAKQKTAFLELLKAGCAHRDARPPTIRRKRKAAVMEQGEASGQQQQGLLAGQENGSALVPSQNLTMMDDMLASTPRHPLHDSSQQGDRLGLPNLLDTTTPAFPRTAQVVADFQSRLDAALAIQGQQTQSASTLGTQTQPAHDDPATTNLFEMDPRTAATLQMAQQQAAIAQAQATLSYSDPATASSTPLDAQGAVLATSRDQVPYVPSITLSLSNGAWWTVARKWTRFQSTHAS</sequence>
<feature type="region of interest" description="Disordered" evidence="1">
    <location>
        <begin position="19"/>
        <end position="39"/>
    </location>
</feature>
<dbReference type="Proteomes" id="UP000193685">
    <property type="component" value="Unassembled WGS sequence"/>
</dbReference>
<accession>A0A1Y2FDC5</accession>
<comment type="caution">
    <text evidence="2">The sequence shown here is derived from an EMBL/GenBank/DDBJ whole genome shotgun (WGS) entry which is preliminary data.</text>
</comment>
<dbReference type="EMBL" id="MCFI01000010">
    <property type="protein sequence ID" value="ORY81919.1"/>
    <property type="molecule type" value="Genomic_DNA"/>
</dbReference>
<dbReference type="GeneID" id="63787132"/>
<gene>
    <name evidence="2" type="ORF">BCR37DRAFT_387415</name>
</gene>